<comment type="caution">
    <text evidence="6">The sequence shown here is derived from an EMBL/GenBank/DDBJ whole genome shotgun (WGS) entry which is preliminary data.</text>
</comment>
<feature type="compositionally biased region" description="Basic and acidic residues" evidence="4">
    <location>
        <begin position="163"/>
        <end position="174"/>
    </location>
</feature>
<dbReference type="PROSITE" id="PS50102">
    <property type="entry name" value="RRM"/>
    <property type="match status" value="1"/>
</dbReference>
<dbReference type="GO" id="GO:0003723">
    <property type="term" value="F:RNA binding"/>
    <property type="evidence" value="ECO:0007669"/>
    <property type="project" value="UniProtKB-UniRule"/>
</dbReference>
<dbReference type="GO" id="GO:1990904">
    <property type="term" value="C:ribonucleoprotein complex"/>
    <property type="evidence" value="ECO:0007669"/>
    <property type="project" value="UniProtKB-KW"/>
</dbReference>
<dbReference type="CDD" id="cd12254">
    <property type="entry name" value="RRM_hnRNPH_ESRPs_RBM12_like"/>
    <property type="match status" value="2"/>
</dbReference>
<dbReference type="SUPFAM" id="SSF54928">
    <property type="entry name" value="RNA-binding domain, RBD"/>
    <property type="match status" value="2"/>
</dbReference>
<proteinExistence type="predicted"/>
<evidence type="ECO:0000256" key="1">
    <source>
        <dbReference type="ARBA" id="ARBA00022737"/>
    </source>
</evidence>
<feature type="domain" description="RRM" evidence="5">
    <location>
        <begin position="182"/>
        <end position="260"/>
    </location>
</feature>
<dbReference type="PANTHER" id="PTHR13976">
    <property type="entry name" value="HETEROGENEOUS NUCLEAR RIBONUCLEOPROTEIN-RELATED"/>
    <property type="match status" value="1"/>
</dbReference>
<evidence type="ECO:0000256" key="3">
    <source>
        <dbReference type="PROSITE-ProRule" id="PRU00176"/>
    </source>
</evidence>
<feature type="region of interest" description="Disordered" evidence="4">
    <location>
        <begin position="154"/>
        <end position="174"/>
    </location>
</feature>
<evidence type="ECO:0000313" key="7">
    <source>
        <dbReference type="Proteomes" id="UP000623129"/>
    </source>
</evidence>
<dbReference type="InterPro" id="IPR012677">
    <property type="entry name" value="Nucleotide-bd_a/b_plait_sf"/>
</dbReference>
<evidence type="ECO:0000256" key="2">
    <source>
        <dbReference type="ARBA" id="ARBA00022884"/>
    </source>
</evidence>
<keyword evidence="6" id="KW-0687">Ribonucleoprotein</keyword>
<name>A0A833W2U0_9POAL</name>
<reference evidence="6" key="1">
    <citation type="submission" date="2020-01" db="EMBL/GenBank/DDBJ databases">
        <title>Genome sequence of Kobresia littledalei, the first chromosome-level genome in the family Cyperaceae.</title>
        <authorList>
            <person name="Qu G."/>
        </authorList>
    </citation>
    <scope>NUCLEOTIDE SEQUENCE</scope>
    <source>
        <strain evidence="6">C.B.Clarke</strain>
        <tissue evidence="6">Leaf</tissue>
    </source>
</reference>
<keyword evidence="2 3" id="KW-0694">RNA-binding</keyword>
<dbReference type="InterPro" id="IPR050666">
    <property type="entry name" value="ESRP"/>
</dbReference>
<gene>
    <name evidence="6" type="ORF">FCM35_KLT10153</name>
</gene>
<dbReference type="Proteomes" id="UP000623129">
    <property type="component" value="Unassembled WGS sequence"/>
</dbReference>
<accession>A0A833W2U0</accession>
<dbReference type="Pfam" id="PF00076">
    <property type="entry name" value="RRM_1"/>
    <property type="match status" value="1"/>
</dbReference>
<dbReference type="InterPro" id="IPR000504">
    <property type="entry name" value="RRM_dom"/>
</dbReference>
<evidence type="ECO:0000256" key="4">
    <source>
        <dbReference type="SAM" id="MobiDB-lite"/>
    </source>
</evidence>
<dbReference type="Gene3D" id="3.30.70.330">
    <property type="match status" value="2"/>
</dbReference>
<dbReference type="OrthoDB" id="431068at2759"/>
<evidence type="ECO:0000313" key="6">
    <source>
        <dbReference type="EMBL" id="KAF3341309.1"/>
    </source>
</evidence>
<keyword evidence="7" id="KW-1185">Reference proteome</keyword>
<protein>
    <submittedName>
        <fullName evidence="6">Heterogeneous nuclear ribonucleoprotein H2-like isoform X1</fullName>
    </submittedName>
</protein>
<dbReference type="AlphaFoldDB" id="A0A833W2U0"/>
<organism evidence="6 7">
    <name type="scientific">Carex littledalei</name>
    <dbReference type="NCBI Taxonomy" id="544730"/>
    <lineage>
        <taxon>Eukaryota</taxon>
        <taxon>Viridiplantae</taxon>
        <taxon>Streptophyta</taxon>
        <taxon>Embryophyta</taxon>
        <taxon>Tracheophyta</taxon>
        <taxon>Spermatophyta</taxon>
        <taxon>Magnoliopsida</taxon>
        <taxon>Liliopsida</taxon>
        <taxon>Poales</taxon>
        <taxon>Cyperaceae</taxon>
        <taxon>Cyperoideae</taxon>
        <taxon>Cariceae</taxon>
        <taxon>Carex</taxon>
        <taxon>Carex subgen. Euthyceras</taxon>
    </lineage>
</organism>
<dbReference type="InterPro" id="IPR035979">
    <property type="entry name" value="RBD_domain_sf"/>
</dbReference>
<dbReference type="SMART" id="SM00360">
    <property type="entry name" value="RRM"/>
    <property type="match status" value="2"/>
</dbReference>
<evidence type="ECO:0000259" key="5">
    <source>
        <dbReference type="PROSITE" id="PS50102"/>
    </source>
</evidence>
<dbReference type="EMBL" id="SWLB01000002">
    <property type="protein sequence ID" value="KAF3341309.1"/>
    <property type="molecule type" value="Genomic_DNA"/>
</dbReference>
<sequence length="271" mass="29894">MPGTASGSKRVQIFDPNPYLMGPTFYGPSHASSIPCAGSTSCMGDFPVVRLRGLPFNCKSPDIYNFFMGLDIVDCLFVNKKGRFTGEVYVVFSSPLAGTPGTAAGPPKYGAPIRGNTFVFISSVKSAILHLLCKLHVILQVNFAGYLSAHKRSRSLEPQNKQTRKEPREDKKKSLDEMHFTEVLKIRGLPYSATETDIVNFFGQEFDLREADINICCWVNGKATGEAFAKFSSAEMAKKAMNRDKMSIGSRYVELFPSTPKERCRASSKCA</sequence>
<keyword evidence="1" id="KW-0677">Repeat</keyword>